<keyword evidence="6" id="KW-1003">Cell membrane</keyword>
<proteinExistence type="inferred from homology"/>
<comment type="function">
    <text evidence="1">Required for nicotinamide riboside transport across the inner membrane.</text>
</comment>
<dbReference type="EMBL" id="CP014674">
    <property type="protein sequence ID" value="AOX16750.1"/>
    <property type="molecule type" value="Genomic_DNA"/>
</dbReference>
<evidence type="ECO:0000256" key="5">
    <source>
        <dbReference type="ARBA" id="ARBA00022448"/>
    </source>
</evidence>
<dbReference type="PANTHER" id="PTHR36122">
    <property type="entry name" value="NICOTINAMIDE RIBOSIDE TRANSPORTER PNUC"/>
    <property type="match status" value="1"/>
</dbReference>
<dbReference type="Pfam" id="PF04973">
    <property type="entry name" value="NMN_transporter"/>
    <property type="match status" value="1"/>
</dbReference>
<dbReference type="AlphaFoldDB" id="A0A1D8USY6"/>
<accession>A0A1D8USY6</accession>
<dbReference type="eggNOG" id="COG3201">
    <property type="taxonomic scope" value="Bacteria"/>
</dbReference>
<evidence type="ECO:0000256" key="8">
    <source>
        <dbReference type="ARBA" id="ARBA00022989"/>
    </source>
</evidence>
<keyword evidence="10" id="KW-0032">Aminotransferase</keyword>
<keyword evidence="7" id="KW-0812">Transmembrane</keyword>
<gene>
    <name evidence="10" type="ORF">A0U89_05965</name>
</gene>
<comment type="subcellular location">
    <subcellularLocation>
        <location evidence="2">Cell membrane</location>
        <topology evidence="2">Multi-pass membrane protein</topology>
    </subcellularLocation>
</comment>
<dbReference type="OrthoDB" id="9791248at2"/>
<dbReference type="GO" id="GO:0008483">
    <property type="term" value="F:transaminase activity"/>
    <property type="evidence" value="ECO:0007669"/>
    <property type="project" value="UniProtKB-KW"/>
</dbReference>
<keyword evidence="9" id="KW-0472">Membrane</keyword>
<dbReference type="PANTHER" id="PTHR36122:SF2">
    <property type="entry name" value="NICOTINAMIDE RIBOSIDE TRANSPORTER PNUC"/>
    <property type="match status" value="1"/>
</dbReference>
<evidence type="ECO:0000313" key="11">
    <source>
        <dbReference type="Proteomes" id="UP000179145"/>
    </source>
</evidence>
<keyword evidence="11" id="KW-1185">Reference proteome</keyword>
<organism evidence="10 11">
    <name type="scientific">Kozakia baliensis</name>
    <dbReference type="NCBI Taxonomy" id="153496"/>
    <lineage>
        <taxon>Bacteria</taxon>
        <taxon>Pseudomonadati</taxon>
        <taxon>Pseudomonadota</taxon>
        <taxon>Alphaproteobacteria</taxon>
        <taxon>Acetobacterales</taxon>
        <taxon>Acetobacteraceae</taxon>
        <taxon>Kozakia</taxon>
    </lineage>
</organism>
<dbReference type="GO" id="GO:0005886">
    <property type="term" value="C:plasma membrane"/>
    <property type="evidence" value="ECO:0007669"/>
    <property type="project" value="UniProtKB-SubCell"/>
</dbReference>
<reference evidence="10 11" key="1">
    <citation type="journal article" date="2016" name="Microb. Cell Fact.">
        <title>Dissection of exopolysaccharide biosynthesis in Kozakia baliensis.</title>
        <authorList>
            <person name="Brandt J.U."/>
            <person name="Jakob F."/>
            <person name="Behr J."/>
            <person name="Geissler A.J."/>
            <person name="Vogel R.F."/>
        </authorList>
    </citation>
    <scope>NUCLEOTIDE SEQUENCE [LARGE SCALE GENOMIC DNA]</scope>
    <source>
        <strain evidence="10 11">DSM 14400</strain>
    </source>
</reference>
<evidence type="ECO:0000313" key="10">
    <source>
        <dbReference type="EMBL" id="AOX16750.1"/>
    </source>
</evidence>
<keyword evidence="5" id="KW-0813">Transport</keyword>
<keyword evidence="10" id="KW-0808">Transferase</keyword>
<keyword evidence="8" id="KW-1133">Transmembrane helix</keyword>
<dbReference type="NCBIfam" id="TIGR01528">
    <property type="entry name" value="NMN_trans_PnuC"/>
    <property type="match status" value="1"/>
</dbReference>
<evidence type="ECO:0000256" key="3">
    <source>
        <dbReference type="ARBA" id="ARBA00006669"/>
    </source>
</evidence>
<name>A0A1D8USY6_9PROT</name>
<evidence type="ECO:0000256" key="6">
    <source>
        <dbReference type="ARBA" id="ARBA00022475"/>
    </source>
</evidence>
<evidence type="ECO:0000256" key="9">
    <source>
        <dbReference type="ARBA" id="ARBA00023136"/>
    </source>
</evidence>
<evidence type="ECO:0000256" key="7">
    <source>
        <dbReference type="ARBA" id="ARBA00022692"/>
    </source>
</evidence>
<dbReference type="GO" id="GO:0034257">
    <property type="term" value="F:nicotinamide riboside transmembrane transporter activity"/>
    <property type="evidence" value="ECO:0007669"/>
    <property type="project" value="InterPro"/>
</dbReference>
<dbReference type="Proteomes" id="UP000179145">
    <property type="component" value="Chromosome"/>
</dbReference>
<dbReference type="KEGG" id="kba:A0U89_05965"/>
<dbReference type="STRING" id="153496.A0U89_05965"/>
<evidence type="ECO:0000256" key="4">
    <source>
        <dbReference type="ARBA" id="ARBA00017522"/>
    </source>
</evidence>
<sequence>MSALELIAAFLSAVGVWLTGRRHLLCWPVSLVASLLYGWVFLTARLYADMCLQGLFCLFLLYGWRQWARGQHDDGAIRVLRPPPGRLGRDMLAGGLGTVGFYIVLVRWTDDPAPFFDALLSCYSIVGQFWAARRYIASWFLWMGVDALYTGLFVMRGLYPTALLYAAFVALAANGFRLWRRSISN</sequence>
<evidence type="ECO:0000256" key="1">
    <source>
        <dbReference type="ARBA" id="ARBA00002672"/>
    </source>
</evidence>
<protein>
    <recommendedName>
        <fullName evidence="4">Nicotinamide riboside transporter PnuC</fullName>
    </recommendedName>
</protein>
<evidence type="ECO:0000256" key="2">
    <source>
        <dbReference type="ARBA" id="ARBA00004651"/>
    </source>
</evidence>
<comment type="similarity">
    <text evidence="3">Belongs to the nicotinamide ribonucleoside (NR) uptake permease (TC 4.B.1) family.</text>
</comment>
<dbReference type="RefSeq" id="WP_070402473.1">
    <property type="nucleotide sequence ID" value="NZ_BJVW01000008.1"/>
</dbReference>
<dbReference type="InterPro" id="IPR006419">
    <property type="entry name" value="NMN_transpt_PnuC"/>
</dbReference>